<feature type="disulfide bond" description="Redox-active" evidence="18">
    <location>
        <begin position="512"/>
        <end position="515"/>
    </location>
</feature>
<keyword evidence="14 18" id="KW-1015">Disulfide bond</keyword>
<dbReference type="GO" id="GO:0009055">
    <property type="term" value="F:electron transfer activity"/>
    <property type="evidence" value="ECO:0007669"/>
    <property type="project" value="UniProtKB-UniRule"/>
</dbReference>
<keyword evidence="9 18" id="KW-0249">Electron transport</keyword>
<protein>
    <recommendedName>
        <fullName evidence="18">Thiol:disulfide interchange protein DsbD</fullName>
        <ecNumber evidence="18">1.8.1.8</ecNumber>
    </recommendedName>
    <alternativeName>
        <fullName evidence="18">Protein-disulfide reductase</fullName>
        <shortName evidence="18">Disulfide reductase</shortName>
    </alternativeName>
</protein>
<sequence length="600" mass="62379" precursor="true">MNRFVSFALAGFLALPVFAANQDELLPPEQAFKPSLSKTGEKTAELRFEIADGYYLYREQLKFSLLPNGDVQATLPAGKKKHDEYFGEVETYRTQLAVPLSSSQPWAPNAKLKLVSQGCADAGVCYPPQTVELPLNASPSASSSAVASLFAGDASGASPVANAPALPSNATAQGPFAGLSGWALLLTFYLVGLGMAATVCMYPLIPIISSLIVGQGQQVGKARGFVLAMAYVQGIAVVYAVVGGVAALTGSFLVAALQNLWVIGAMALVFVLLALSMFGLFSLQLPSALQTKVNEASNRLGGGKLVSVFLMGALSSLIVGACMGPPLAAGLGVVGARADLAFGVLAFYLMALGVGTPLLLVGVLGGHVLPKAGPWMTAVKNVFGTVLLAVALWIARPVLPEWAYMFGWAALALGAGVGLSAFDSLSPHAKPAKRLAKALGVLLALIGVAQLAGLLAGARDPLQPLKPFAGGVAQAAERQLAFQPVNSVAELDAAIAAAAGKPVLLDFYADWCVSCHEMERYTFTDPVVQAALQGMLLLKADVTDNTADHQALLKRFGLFGPPGTIFFGAQGQEVGQRLIGFEDARAFVQRIQSLPVTKPA</sequence>
<reference evidence="20 21" key="1">
    <citation type="submission" date="2016-11" db="EMBL/GenBank/DDBJ databases">
        <authorList>
            <person name="Jaros S."/>
            <person name="Januszkiewicz K."/>
            <person name="Wedrychowicz H."/>
        </authorList>
    </citation>
    <scope>NUCLEOTIDE SEQUENCE [LARGE SCALE GENOMIC DNA]</scope>
    <source>
        <strain evidence="20 21">DSM 18899</strain>
    </source>
</reference>
<dbReference type="Gene3D" id="3.40.30.10">
    <property type="entry name" value="Glutaredoxin"/>
    <property type="match status" value="1"/>
</dbReference>
<dbReference type="CDD" id="cd02953">
    <property type="entry name" value="DsbDgamma"/>
    <property type="match status" value="1"/>
</dbReference>
<evidence type="ECO:0000256" key="12">
    <source>
        <dbReference type="ARBA" id="ARBA00023027"/>
    </source>
</evidence>
<evidence type="ECO:0000256" key="2">
    <source>
        <dbReference type="ARBA" id="ARBA00007241"/>
    </source>
</evidence>
<feature type="transmembrane region" description="Helical" evidence="18">
    <location>
        <begin position="340"/>
        <end position="366"/>
    </location>
</feature>
<dbReference type="InterPro" id="IPR036249">
    <property type="entry name" value="Thioredoxin-like_sf"/>
</dbReference>
<feature type="signal peptide" evidence="18">
    <location>
        <begin position="1"/>
        <end position="19"/>
    </location>
</feature>
<keyword evidence="4 18" id="KW-1003">Cell membrane</keyword>
<feature type="disulfide bond" description="Redox-active" evidence="18">
    <location>
        <begin position="119"/>
        <end position="125"/>
    </location>
</feature>
<feature type="transmembrane region" description="Helical" evidence="18">
    <location>
        <begin position="305"/>
        <end position="328"/>
    </location>
</feature>
<evidence type="ECO:0000256" key="16">
    <source>
        <dbReference type="ARBA" id="ARBA00047388"/>
    </source>
</evidence>
<keyword evidence="8 18" id="KW-0201">Cytochrome c-type biogenesis</keyword>
<dbReference type="GO" id="GO:0005886">
    <property type="term" value="C:plasma membrane"/>
    <property type="evidence" value="ECO:0007669"/>
    <property type="project" value="UniProtKB-SubCell"/>
</dbReference>
<gene>
    <name evidence="18" type="primary">dsbD</name>
    <name evidence="20" type="ORF">SAMN02745887_01170</name>
</gene>
<dbReference type="Pfam" id="PF02683">
    <property type="entry name" value="DsbD_TM"/>
    <property type="match status" value="1"/>
</dbReference>
<keyword evidence="15 18" id="KW-0676">Redox-active center</keyword>
<dbReference type="OrthoDB" id="9811036at2"/>
<keyword evidence="13 18" id="KW-0472">Membrane</keyword>
<feature type="transmembrane region" description="Helical" evidence="18">
    <location>
        <begin position="225"/>
        <end position="248"/>
    </location>
</feature>
<keyword evidence="5 18" id="KW-0997">Cell inner membrane</keyword>
<evidence type="ECO:0000256" key="13">
    <source>
        <dbReference type="ARBA" id="ARBA00023136"/>
    </source>
</evidence>
<dbReference type="PROSITE" id="PS00194">
    <property type="entry name" value="THIOREDOXIN_1"/>
    <property type="match status" value="1"/>
</dbReference>
<comment type="function">
    <text evidence="18">Required to facilitate the formation of correct disulfide bonds in some periplasmic proteins and for the assembly of the periplasmic c-type cytochromes. Acts by transferring electrons from cytoplasmic thioredoxin to the periplasm. This transfer involves a cascade of disulfide bond formation and reduction steps.</text>
</comment>
<evidence type="ECO:0000256" key="7">
    <source>
        <dbReference type="ARBA" id="ARBA00022729"/>
    </source>
</evidence>
<dbReference type="PROSITE" id="PS51352">
    <property type="entry name" value="THIOREDOXIN_2"/>
    <property type="match status" value="1"/>
</dbReference>
<dbReference type="AlphaFoldDB" id="A0A1K2HBV7"/>
<organism evidence="20 21">
    <name type="scientific">Chitinimonas taiwanensis DSM 18899</name>
    <dbReference type="NCBI Taxonomy" id="1121279"/>
    <lineage>
        <taxon>Bacteria</taxon>
        <taxon>Pseudomonadati</taxon>
        <taxon>Pseudomonadota</taxon>
        <taxon>Betaproteobacteria</taxon>
        <taxon>Neisseriales</taxon>
        <taxon>Chitinibacteraceae</taxon>
        <taxon>Chitinimonas</taxon>
    </lineage>
</organism>
<evidence type="ECO:0000259" key="19">
    <source>
        <dbReference type="PROSITE" id="PS51352"/>
    </source>
</evidence>
<dbReference type="RefSeq" id="WP_072427707.1">
    <property type="nucleotide sequence ID" value="NZ_FPKR01000004.1"/>
</dbReference>
<keyword evidence="11 18" id="KW-0560">Oxidoreductase</keyword>
<dbReference type="InterPro" id="IPR028250">
    <property type="entry name" value="DsbDN"/>
</dbReference>
<feature type="transmembrane region" description="Helical" evidence="18">
    <location>
        <begin position="402"/>
        <end position="422"/>
    </location>
</feature>
<evidence type="ECO:0000256" key="9">
    <source>
        <dbReference type="ARBA" id="ARBA00022982"/>
    </source>
</evidence>
<dbReference type="GO" id="GO:0017004">
    <property type="term" value="P:cytochrome complex assembly"/>
    <property type="evidence" value="ECO:0007669"/>
    <property type="project" value="UniProtKB-UniRule"/>
</dbReference>
<evidence type="ECO:0000256" key="5">
    <source>
        <dbReference type="ARBA" id="ARBA00022519"/>
    </source>
</evidence>
<dbReference type="InterPro" id="IPR036929">
    <property type="entry name" value="DsbDN_sf"/>
</dbReference>
<feature type="transmembrane region" description="Helical" evidence="18">
    <location>
        <begin position="434"/>
        <end position="458"/>
    </location>
</feature>
<dbReference type="STRING" id="1121279.SAMN02745887_01170"/>
<comment type="subcellular location">
    <subcellularLocation>
        <location evidence="1 18">Cell inner membrane</location>
        <topology evidence="1 18">Multi-pass membrane protein</topology>
    </subcellularLocation>
</comment>
<feature type="domain" description="Thioredoxin" evidence="19">
    <location>
        <begin position="454"/>
        <end position="596"/>
    </location>
</feature>
<dbReference type="GO" id="GO:0047134">
    <property type="term" value="F:protein-disulfide reductase [NAD(P)H] activity"/>
    <property type="evidence" value="ECO:0007669"/>
    <property type="project" value="UniProtKB-UniRule"/>
</dbReference>
<dbReference type="InterPro" id="IPR022910">
    <property type="entry name" value="Thiol_diS_interchange_DbsD"/>
</dbReference>
<dbReference type="InterPro" id="IPR013766">
    <property type="entry name" value="Thioredoxin_domain"/>
</dbReference>
<dbReference type="Pfam" id="PF13899">
    <property type="entry name" value="Thioredoxin_7"/>
    <property type="match status" value="1"/>
</dbReference>
<dbReference type="NCBIfam" id="NF001419">
    <property type="entry name" value="PRK00293.1"/>
    <property type="match status" value="1"/>
</dbReference>
<evidence type="ECO:0000256" key="8">
    <source>
        <dbReference type="ARBA" id="ARBA00022748"/>
    </source>
</evidence>
<feature type="transmembrane region" description="Helical" evidence="18">
    <location>
        <begin position="182"/>
        <end position="205"/>
    </location>
</feature>
<keyword evidence="3 18" id="KW-0813">Transport</keyword>
<comment type="catalytic activity">
    <reaction evidence="17 18">
        <text>[protein]-dithiol + NADP(+) = [protein]-disulfide + NADPH + H(+)</text>
        <dbReference type="Rhea" id="RHEA:18753"/>
        <dbReference type="Rhea" id="RHEA-COMP:10593"/>
        <dbReference type="Rhea" id="RHEA-COMP:10594"/>
        <dbReference type="ChEBI" id="CHEBI:15378"/>
        <dbReference type="ChEBI" id="CHEBI:29950"/>
        <dbReference type="ChEBI" id="CHEBI:50058"/>
        <dbReference type="ChEBI" id="CHEBI:57783"/>
        <dbReference type="ChEBI" id="CHEBI:58349"/>
        <dbReference type="EC" id="1.8.1.8"/>
    </reaction>
</comment>
<dbReference type="SUPFAM" id="SSF52833">
    <property type="entry name" value="Thioredoxin-like"/>
    <property type="match status" value="1"/>
</dbReference>
<dbReference type="InterPro" id="IPR017937">
    <property type="entry name" value="Thioredoxin_CS"/>
</dbReference>
<dbReference type="EMBL" id="FPKR01000004">
    <property type="protein sequence ID" value="SFZ74223.1"/>
    <property type="molecule type" value="Genomic_DNA"/>
</dbReference>
<evidence type="ECO:0000256" key="4">
    <source>
        <dbReference type="ARBA" id="ARBA00022475"/>
    </source>
</evidence>
<feature type="chain" id="PRO_5013411989" description="Thiol:disulfide interchange protein DsbD" evidence="18">
    <location>
        <begin position="20"/>
        <end position="600"/>
    </location>
</feature>
<proteinExistence type="inferred from homology"/>
<dbReference type="PANTHER" id="PTHR32234:SF0">
    <property type="entry name" value="THIOL:DISULFIDE INTERCHANGE PROTEIN DSBD"/>
    <property type="match status" value="1"/>
</dbReference>
<dbReference type="InterPro" id="IPR035671">
    <property type="entry name" value="DsbD_gamma"/>
</dbReference>
<feature type="disulfide bond" description="Redox-active" evidence="18">
    <location>
        <begin position="200"/>
        <end position="322"/>
    </location>
</feature>
<evidence type="ECO:0000256" key="18">
    <source>
        <dbReference type="HAMAP-Rule" id="MF_00399"/>
    </source>
</evidence>
<dbReference type="InterPro" id="IPR003834">
    <property type="entry name" value="Cyt_c_assmbl_TM_dom"/>
</dbReference>
<evidence type="ECO:0000256" key="1">
    <source>
        <dbReference type="ARBA" id="ARBA00004429"/>
    </source>
</evidence>
<comment type="catalytic activity">
    <reaction evidence="16 18">
        <text>[protein]-dithiol + NAD(+) = [protein]-disulfide + NADH + H(+)</text>
        <dbReference type="Rhea" id="RHEA:18749"/>
        <dbReference type="Rhea" id="RHEA-COMP:10593"/>
        <dbReference type="Rhea" id="RHEA-COMP:10594"/>
        <dbReference type="ChEBI" id="CHEBI:15378"/>
        <dbReference type="ChEBI" id="CHEBI:29950"/>
        <dbReference type="ChEBI" id="CHEBI:50058"/>
        <dbReference type="ChEBI" id="CHEBI:57540"/>
        <dbReference type="ChEBI" id="CHEBI:57945"/>
        <dbReference type="EC" id="1.8.1.8"/>
    </reaction>
</comment>
<dbReference type="Pfam" id="PF11412">
    <property type="entry name" value="DsbD_N"/>
    <property type="match status" value="1"/>
</dbReference>
<keyword evidence="6 18" id="KW-0812">Transmembrane</keyword>
<dbReference type="HAMAP" id="MF_00399">
    <property type="entry name" value="DbsD"/>
    <property type="match status" value="1"/>
</dbReference>
<keyword evidence="12 18" id="KW-0520">NAD</keyword>
<comment type="similarity">
    <text evidence="2 18">Belongs to the thioredoxin family. DsbD subfamily.</text>
</comment>
<keyword evidence="7 18" id="KW-0732">Signal</keyword>
<accession>A0A1K2HBV7</accession>
<dbReference type="Proteomes" id="UP000186513">
    <property type="component" value="Unassembled WGS sequence"/>
</dbReference>
<evidence type="ECO:0000256" key="15">
    <source>
        <dbReference type="ARBA" id="ARBA00023284"/>
    </source>
</evidence>
<dbReference type="EC" id="1.8.1.8" evidence="18"/>
<feature type="transmembrane region" description="Helical" evidence="18">
    <location>
        <begin position="378"/>
        <end position="396"/>
    </location>
</feature>
<dbReference type="PANTHER" id="PTHR32234">
    <property type="entry name" value="THIOL:DISULFIDE INTERCHANGE PROTEIN DSBD"/>
    <property type="match status" value="1"/>
</dbReference>
<dbReference type="GO" id="GO:0045454">
    <property type="term" value="P:cell redox homeostasis"/>
    <property type="evidence" value="ECO:0007669"/>
    <property type="project" value="TreeGrafter"/>
</dbReference>
<dbReference type="Gene3D" id="2.60.40.1250">
    <property type="entry name" value="Thiol:disulfide interchange protein DsbD, N-terminal domain"/>
    <property type="match status" value="1"/>
</dbReference>
<keyword evidence="10 18" id="KW-1133">Transmembrane helix</keyword>
<evidence type="ECO:0000313" key="20">
    <source>
        <dbReference type="EMBL" id="SFZ74223.1"/>
    </source>
</evidence>
<evidence type="ECO:0000256" key="3">
    <source>
        <dbReference type="ARBA" id="ARBA00022448"/>
    </source>
</evidence>
<evidence type="ECO:0000256" key="14">
    <source>
        <dbReference type="ARBA" id="ARBA00023157"/>
    </source>
</evidence>
<evidence type="ECO:0000256" key="17">
    <source>
        <dbReference type="ARBA" id="ARBA00047804"/>
    </source>
</evidence>
<name>A0A1K2HBV7_9NEIS</name>
<keyword evidence="21" id="KW-1185">Reference proteome</keyword>
<evidence type="ECO:0000256" key="6">
    <source>
        <dbReference type="ARBA" id="ARBA00022692"/>
    </source>
</evidence>
<evidence type="ECO:0000256" key="11">
    <source>
        <dbReference type="ARBA" id="ARBA00023002"/>
    </source>
</evidence>
<dbReference type="SUPFAM" id="SSF74863">
    <property type="entry name" value="Thiol:disulfide interchange protein DsbD, N-terminal domain (DsbD-alpha)"/>
    <property type="match status" value="1"/>
</dbReference>
<feature type="transmembrane region" description="Helical" evidence="18">
    <location>
        <begin position="260"/>
        <end position="285"/>
    </location>
</feature>
<evidence type="ECO:0000256" key="10">
    <source>
        <dbReference type="ARBA" id="ARBA00022989"/>
    </source>
</evidence>
<evidence type="ECO:0000313" key="21">
    <source>
        <dbReference type="Proteomes" id="UP000186513"/>
    </source>
</evidence>